<dbReference type="SUPFAM" id="SSF53756">
    <property type="entry name" value="UDP-Glycosyltransferase/glycogen phosphorylase"/>
    <property type="match status" value="1"/>
</dbReference>
<dbReference type="InterPro" id="IPR029058">
    <property type="entry name" value="AB_hydrolase_fold"/>
</dbReference>
<protein>
    <recommendedName>
        <fullName evidence="4">Calponin-homology (CH) domain-containing protein</fullName>
    </recommendedName>
</protein>
<evidence type="ECO:0000259" key="4">
    <source>
        <dbReference type="PROSITE" id="PS50021"/>
    </source>
</evidence>
<keyword evidence="1 2" id="KW-0175">Coiled coil</keyword>
<dbReference type="CDD" id="cd03801">
    <property type="entry name" value="GT4_PimA-like"/>
    <property type="match status" value="1"/>
</dbReference>
<accession>A0A1W0A875</accession>
<proteinExistence type="predicted"/>
<dbReference type="Pfam" id="PF00307">
    <property type="entry name" value="CH"/>
    <property type="match status" value="1"/>
</dbReference>
<dbReference type="InterPro" id="IPR049258">
    <property type="entry name" value="ODAD1_CC"/>
</dbReference>
<dbReference type="Gene3D" id="3.40.50.2000">
    <property type="entry name" value="Glycogen Phosphorylase B"/>
    <property type="match status" value="1"/>
</dbReference>
<feature type="domain" description="Calponin-homology (CH)" evidence="4">
    <location>
        <begin position="104"/>
        <end position="224"/>
    </location>
</feature>
<dbReference type="Gene3D" id="1.10.418.10">
    <property type="entry name" value="Calponin-like domain"/>
    <property type="match status" value="1"/>
</dbReference>
<dbReference type="InterPro" id="IPR000073">
    <property type="entry name" value="AB_hydrolase_1"/>
</dbReference>
<dbReference type="Proteomes" id="UP000243217">
    <property type="component" value="Unassembled WGS sequence"/>
</dbReference>
<dbReference type="SUPFAM" id="SSF53474">
    <property type="entry name" value="alpha/beta-Hydrolases"/>
    <property type="match status" value="3"/>
</dbReference>
<evidence type="ECO:0000256" key="3">
    <source>
        <dbReference type="SAM" id="MobiDB-lite"/>
    </source>
</evidence>
<dbReference type="CDD" id="cd00014">
    <property type="entry name" value="CH_SF"/>
    <property type="match status" value="1"/>
</dbReference>
<evidence type="ECO:0000256" key="1">
    <source>
        <dbReference type="ARBA" id="ARBA00023054"/>
    </source>
</evidence>
<dbReference type="Gene3D" id="3.40.50.1820">
    <property type="entry name" value="alpha/beta hydrolase"/>
    <property type="match status" value="3"/>
</dbReference>
<dbReference type="PROSITE" id="PS50021">
    <property type="entry name" value="CH"/>
    <property type="match status" value="1"/>
</dbReference>
<dbReference type="PANTHER" id="PTHR46656:SF3">
    <property type="entry name" value="PUTATIVE-RELATED"/>
    <property type="match status" value="1"/>
</dbReference>
<feature type="compositionally biased region" description="Low complexity" evidence="3">
    <location>
        <begin position="229"/>
        <end position="240"/>
    </location>
</feature>
<gene>
    <name evidence="5" type="ORF">THRCLA_01532</name>
</gene>
<dbReference type="Pfam" id="PF12146">
    <property type="entry name" value="Hydrolase_4"/>
    <property type="match status" value="1"/>
</dbReference>
<reference evidence="5 6" key="1">
    <citation type="journal article" date="2014" name="Genome Biol. Evol.">
        <title>The secreted proteins of Achlya hypogyna and Thraustotheca clavata identify the ancestral oomycete secretome and reveal gene acquisitions by horizontal gene transfer.</title>
        <authorList>
            <person name="Misner I."/>
            <person name="Blouin N."/>
            <person name="Leonard G."/>
            <person name="Richards T.A."/>
            <person name="Lane C.E."/>
        </authorList>
    </citation>
    <scope>NUCLEOTIDE SEQUENCE [LARGE SCALE GENOMIC DNA]</scope>
    <source>
        <strain evidence="5 6">ATCC 34112</strain>
    </source>
</reference>
<evidence type="ECO:0000256" key="2">
    <source>
        <dbReference type="SAM" id="Coils"/>
    </source>
</evidence>
<dbReference type="SMART" id="SM00033">
    <property type="entry name" value="CH"/>
    <property type="match status" value="1"/>
</dbReference>
<dbReference type="Pfam" id="PF13692">
    <property type="entry name" value="Glyco_trans_1_4"/>
    <property type="match status" value="1"/>
</dbReference>
<dbReference type="Pfam" id="PF00561">
    <property type="entry name" value="Abhydrolase_1"/>
    <property type="match status" value="2"/>
</dbReference>
<organism evidence="5 6">
    <name type="scientific">Thraustotheca clavata</name>
    <dbReference type="NCBI Taxonomy" id="74557"/>
    <lineage>
        <taxon>Eukaryota</taxon>
        <taxon>Sar</taxon>
        <taxon>Stramenopiles</taxon>
        <taxon>Oomycota</taxon>
        <taxon>Saprolegniomycetes</taxon>
        <taxon>Saprolegniales</taxon>
        <taxon>Achlyaceae</taxon>
        <taxon>Thraustotheca</taxon>
    </lineage>
</organism>
<dbReference type="PANTHER" id="PTHR46656">
    <property type="entry name" value="PUTATIVE-RELATED"/>
    <property type="match status" value="1"/>
</dbReference>
<feature type="region of interest" description="Disordered" evidence="3">
    <location>
        <begin position="2248"/>
        <end position="2294"/>
    </location>
</feature>
<dbReference type="InterPro" id="IPR036872">
    <property type="entry name" value="CH_dom_sf"/>
</dbReference>
<keyword evidence="6" id="KW-1185">Reference proteome</keyword>
<feature type="coiled-coil region" evidence="2">
    <location>
        <begin position="1808"/>
        <end position="1947"/>
    </location>
</feature>
<feature type="coiled-coil region" evidence="2">
    <location>
        <begin position="1722"/>
        <end position="1784"/>
    </location>
</feature>
<dbReference type="EMBL" id="JNBS01000345">
    <property type="protein sequence ID" value="OQS06428.1"/>
    <property type="molecule type" value="Genomic_DNA"/>
</dbReference>
<dbReference type="InterPro" id="IPR022742">
    <property type="entry name" value="Hydrolase_4"/>
</dbReference>
<dbReference type="Pfam" id="PF21773">
    <property type="entry name" value="ODAD1_CC"/>
    <property type="match status" value="1"/>
</dbReference>
<feature type="compositionally biased region" description="Basic and acidic residues" evidence="3">
    <location>
        <begin position="289"/>
        <end position="298"/>
    </location>
</feature>
<evidence type="ECO:0000313" key="5">
    <source>
        <dbReference type="EMBL" id="OQS06428.1"/>
    </source>
</evidence>
<dbReference type="InterPro" id="IPR001715">
    <property type="entry name" value="CH_dom"/>
</dbReference>
<dbReference type="STRING" id="74557.A0A1W0A875"/>
<feature type="compositionally biased region" description="Polar residues" evidence="3">
    <location>
        <begin position="2271"/>
        <end position="2294"/>
    </location>
</feature>
<dbReference type="SUPFAM" id="SSF47576">
    <property type="entry name" value="Calponin-homology domain, CH-domain"/>
    <property type="match status" value="1"/>
</dbReference>
<dbReference type="OrthoDB" id="10255247at2759"/>
<evidence type="ECO:0000313" key="6">
    <source>
        <dbReference type="Proteomes" id="UP000243217"/>
    </source>
</evidence>
<comment type="caution">
    <text evidence="5">The sequence shown here is derived from an EMBL/GenBank/DDBJ whole genome shotgun (WGS) entry which is preliminary data.</text>
</comment>
<feature type="region of interest" description="Disordered" evidence="3">
    <location>
        <begin position="229"/>
        <end position="299"/>
    </location>
</feature>
<sequence length="2294" mass="256565">MTQGVLPAPIASGMFEQCTHANPENIAFDIYRILAITPGNPVPNDVGEHLPGLLVAYRASLFLKNSDMVTEGKGPMIAQIRLQHAIRSSSEKWNSNQDLVLEYSKRQKELLSWIEQTLHIDLFPIDQEISRDDKNALYLVLRSGIILRELMVTLAPATANKTPIARSYSKLLAPWMERENISIFLSDCRALGMAEISLFCTDDLYEGTNMVQVLFGLQYIQSFFNPLSSLSPKSSTLSSPRWDKSDCQYDLDDPTTAQPLPEEALDANEIREPTESLLPHNDDTTTDSSEQHEQHDSEATYIASEDEEPHQSQVTCPVLNLEEILPNIDTIEEEITIMPNPDMDIVETPRESRAGSRASCLSLIQDIPTSSDDSTEEPQTLTNDTDIRAASTTCLASPKLANFTVMTVKQEKPRPAPVCACCNVMVHFYILIMSSWKCIGGLFALCAIELSCAKPVVQWFAPFMSGGGYCSEAISFVEAIAHLPSRTYDLQITQHGDSYNYDFSMNLPPKTKQNLEEMWFNPFWSSVIPAIALCHSEPGAWHPPMYQTSTCPPVGSKYAIGRTMFETDRIPKGWAGRMEAMNEIWVPTKQQVFMEGGVPEEKIVVIPEAVDVDFFNPDTTEPLEIDGISSDTTVWEERKGWKILLRAYFSAFAGSNANVVLVLLTNAYHSSSDFEKMIAEFALDDQGRELNALPRIHIMQPHLPQNKLPSLYKAVSAFVLPSRGEGWGRPHVEAMSMGLPIIATYWSGTTEYMTNENSYPLNIDGLVAIEEGAFKGHLWANPSVKYLSELLVHVYNNPEEAKKKGAIARSDMIAKYSPHILAEMIDTHWQRILRSIPEEESHEENAIKVYFSMSFIDEEQYNKVAELHDGYRVSYAEVGDPNGIVVACFVGLHGHRHYAYLFQGLAKKYSIRLLCIDRPGYGLTQALAQSTTPEPKAFAIVIEQFFNELGIDRFGVMGQSAGALYALAIAAHCPDRLLSPVVLASPWVGIDNSNTPLLLRMASCCPNVIIGAGLGAVSASMDFSLSTIGSSYELPVYGTSQEESNSLLHSSSNVIRLGELRAKMTSEPNNAKEDVLLCLGRDSRGVGFEPEDIKLPVRIIHGEKDAMVPVSAVVEFVSTLPQATLQIIPGATHSQLGEEGLDALFSSYQFISETWFSTKPRIVERHKFSFFIMNSSGVLGEEYNRIVHLSGEKCVSYAEVGPSDGIPVLLFLGMHSHRHCAYLIHKLAIESSIHLYCIDRSGYGLTTPFPSTSSIPEPVEFADVIDEFTQALNLTKFGLMGQSAGAMYVMAYASQPERAAKVITPLMLLSPWVELENPSSSLLFRTVSYCPKLLISFGVSVMNVFISAFTTYWESNELLYVVESKKSQEELDAITFGELRAKALEEPHNALGDVLLCLGKDPRGDGVDPLNVQIPIHVVHGENDRMVPLDAVISFVQSDTKGVPVLCLLGMRGHRHFIYVFKELAMVYGIRLICVDRPGYGLTDLIRDTKAPTPISFVDIIQQVLEQLKIDRFGVMAQSAGAIYALAMATNSNLAKRIIAPLTLMSPWVGITNRACPRLLKMASYCPTRLIAAGMKIMNVSVDISHAYVDPNQLVRTLGYVHPEEDPDSGPEKEISPTPPRLRFGDFRARMDAEPHNSYHDALLCLGKDRNGVGFELKDVYIPVHVVHGEKDSLVPRKAAAEFVATLPEATLEIIPNATHALLIFQEDDSKAMLKKMELDYDSRMEEQVDDLREKMRLLQVDRKSNIEQLEANKNSNKELIRQLKHENKELRKQIADMKRAEQTTGPADMDDETTQIAHHLTKCRKQYDDVRHKVAAQVELLEQLKDNVKDLELESKKPSMEDTPETRKIRMLENRLDKAMIKYNEAQSIRKTYEQIVKRLKEERIGFDNQLAAIERAAAAKNHDYDELVMLSNDAAHAKELTMLELERVRSNYEEERRLRDKELKEKQQVVKMKLEMNARLDKREKMKHDLIAGEAAGLNDEESTVLRQSIAIGSLAHVRVSEEKKEHRSKIDIFESAFRKIKEATGVSDVNEVIQKIVSQEGTTENLMMLTKENQARLEALQAEHLHLKMHVEELKYSGSGGGHRRKMVDDHESNLNIATAKLERARLKYERVAKILISVKAGVEHLVDKIESIREDGKAIHVADNTIVEALHQSELTLTNILTLMQTAAGRQQKPKDEFHIDTTTAAIEDELNIGVARPYNQRIPLPGEGILPDDLEADDMAVDENDDALSRDRVKKASKQVLLDQDKKKKRIQKHAPFSEVDDGNETDPSAISYSKKNLTSTSPISKKKV</sequence>
<name>A0A1W0A875_9STRA</name>